<evidence type="ECO:0000313" key="2">
    <source>
        <dbReference type="Proteomes" id="UP000001402"/>
    </source>
</evidence>
<dbReference type="KEGG" id="rpx:Rpdx1_1886"/>
<dbReference type="AlphaFoldDB" id="E6VMK8"/>
<protein>
    <submittedName>
        <fullName evidence="1">Uncharacterized protein</fullName>
    </submittedName>
</protein>
<proteinExistence type="predicted"/>
<gene>
    <name evidence="1" type="ordered locus">Rpdx1_1886</name>
</gene>
<evidence type="ECO:0000313" key="1">
    <source>
        <dbReference type="EMBL" id="ADU43498.1"/>
    </source>
</evidence>
<dbReference type="EMBL" id="CP002418">
    <property type="protein sequence ID" value="ADU43498.1"/>
    <property type="molecule type" value="Genomic_DNA"/>
</dbReference>
<dbReference type="Proteomes" id="UP000001402">
    <property type="component" value="Chromosome"/>
</dbReference>
<dbReference type="STRING" id="652103.Rpdx1_1886"/>
<reference evidence="1" key="1">
    <citation type="submission" date="2010-12" db="EMBL/GenBank/DDBJ databases">
        <title>Complete sequence of Rhodopseudomonas palustris DX-1.</title>
        <authorList>
            <consortium name="US DOE Joint Genome Institute"/>
            <person name="Lucas S."/>
            <person name="Copeland A."/>
            <person name="Lapidus A."/>
            <person name="Cheng J.-F."/>
            <person name="Goodwin L."/>
            <person name="Pitluck S."/>
            <person name="Misra M."/>
            <person name="Chertkov O."/>
            <person name="Detter J.C."/>
            <person name="Han C."/>
            <person name="Tapia R."/>
            <person name="Land M."/>
            <person name="Hauser L."/>
            <person name="Kyrpides N."/>
            <person name="Ivanova N."/>
            <person name="Ovchinnikova G."/>
            <person name="Logan B."/>
            <person name="Oda Y."/>
            <person name="Harwood C."/>
            <person name="Woyke T."/>
        </authorList>
    </citation>
    <scope>NUCLEOTIDE SEQUENCE [LARGE SCALE GENOMIC DNA]</scope>
    <source>
        <strain evidence="1">DX-1</strain>
    </source>
</reference>
<name>E6VMK8_RHOPX</name>
<dbReference type="HOGENOM" id="CLU_2719711_0_0_5"/>
<organism evidence="1 2">
    <name type="scientific">Rhodopseudomonas palustris (strain DX-1)</name>
    <dbReference type="NCBI Taxonomy" id="652103"/>
    <lineage>
        <taxon>Bacteria</taxon>
        <taxon>Pseudomonadati</taxon>
        <taxon>Pseudomonadota</taxon>
        <taxon>Alphaproteobacteria</taxon>
        <taxon>Hyphomicrobiales</taxon>
        <taxon>Nitrobacteraceae</taxon>
        <taxon>Rhodopseudomonas</taxon>
    </lineage>
</organism>
<sequence length="72" mass="7896">MITANHTTTLRALHLLSNHAEYALTLEEHVTEDGECHLLVALHNESPLGLGAIATLVQRLFALRISFPEAPL</sequence>
<accession>E6VMK8</accession>